<evidence type="ECO:0000256" key="2">
    <source>
        <dbReference type="ARBA" id="ARBA00022741"/>
    </source>
</evidence>
<dbReference type="Pfam" id="PF06985">
    <property type="entry name" value="HET"/>
    <property type="match status" value="1"/>
</dbReference>
<dbReference type="Proteomes" id="UP000001197">
    <property type="component" value="Chromosome 5"/>
</dbReference>
<dbReference type="GO" id="GO:0016887">
    <property type="term" value="F:ATP hydrolysis activity"/>
    <property type="evidence" value="ECO:0007669"/>
    <property type="project" value="InterPro"/>
</dbReference>
<keyword evidence="6" id="KW-0812">Transmembrane</keyword>
<feature type="compositionally biased region" description="Polar residues" evidence="5">
    <location>
        <begin position="877"/>
        <end position="900"/>
    </location>
</feature>
<dbReference type="Pfam" id="PF26639">
    <property type="entry name" value="Het-6_barrel"/>
    <property type="match status" value="1"/>
</dbReference>
<evidence type="ECO:0000313" key="9">
    <source>
        <dbReference type="Proteomes" id="UP000001197"/>
    </source>
</evidence>
<evidence type="ECO:0000256" key="1">
    <source>
        <dbReference type="ARBA" id="ARBA00004572"/>
    </source>
</evidence>
<feature type="compositionally biased region" description="Low complexity" evidence="5">
    <location>
        <begin position="100"/>
        <end position="120"/>
    </location>
</feature>
<dbReference type="InterPro" id="IPR003959">
    <property type="entry name" value="ATPase_AAA_core"/>
</dbReference>
<dbReference type="eggNOG" id="KOG0737">
    <property type="taxonomic scope" value="Eukaryota"/>
</dbReference>
<dbReference type="GO" id="GO:0005524">
    <property type="term" value="F:ATP binding"/>
    <property type="evidence" value="ECO:0007669"/>
    <property type="project" value="UniProtKB-KW"/>
</dbReference>
<feature type="compositionally biased region" description="Basic and acidic residues" evidence="5">
    <location>
        <begin position="89"/>
        <end position="99"/>
    </location>
</feature>
<keyword evidence="6" id="KW-0472">Membrane</keyword>
<reference evidence="8 9" key="1">
    <citation type="journal article" date="2008" name="Genome Biol.">
        <title>The genome sequence of the model ascomycete fungus Podospora anserina.</title>
        <authorList>
            <person name="Espagne E."/>
            <person name="Lespinet O."/>
            <person name="Malagnac F."/>
            <person name="Da Silva C."/>
            <person name="Jaillon O."/>
            <person name="Porcel B.M."/>
            <person name="Couloux A."/>
            <person name="Aury J.-M."/>
            <person name="Segurens B."/>
            <person name="Poulain J."/>
            <person name="Anthouard V."/>
            <person name="Grossetete S."/>
            <person name="Khalili H."/>
            <person name="Coppin E."/>
            <person name="Dequard-Chablat M."/>
            <person name="Picard M."/>
            <person name="Contamine V."/>
            <person name="Arnaise S."/>
            <person name="Bourdais A."/>
            <person name="Berteaux-Lecellier V."/>
            <person name="Gautheret D."/>
            <person name="de Vries R.P."/>
            <person name="Battaglia E."/>
            <person name="Coutinho P.M."/>
            <person name="Danchin E.G.J."/>
            <person name="Henrissat B."/>
            <person name="El Khoury R."/>
            <person name="Sainsard-Chanet A."/>
            <person name="Boivin A."/>
            <person name="Pinan-Lucarre B."/>
            <person name="Sellem C.H."/>
            <person name="Debuchy R."/>
            <person name="Wincker P."/>
            <person name="Weissenbach J."/>
            <person name="Silar P."/>
        </authorList>
    </citation>
    <scope>NUCLEOTIDE SEQUENCE [LARGE SCALE GENOMIC DNA]</scope>
    <source>
        <strain evidence="9">S / ATCC MYA-4624 / DSM 980 / FGSC 10383</strain>
    </source>
</reference>
<dbReference type="InterPro" id="IPR027417">
    <property type="entry name" value="P-loop_NTPase"/>
</dbReference>
<keyword evidence="6" id="KW-1133">Transmembrane helix</keyword>
<protein>
    <recommendedName>
        <fullName evidence="7">AAA+ ATPase domain-containing protein</fullName>
    </recommendedName>
</protein>
<dbReference type="Pfam" id="PF00004">
    <property type="entry name" value="AAA"/>
    <property type="match status" value="1"/>
</dbReference>
<feature type="region of interest" description="Disordered" evidence="5">
    <location>
        <begin position="855"/>
        <end position="933"/>
    </location>
</feature>
<keyword evidence="9" id="KW-1185">Reference proteome</keyword>
<dbReference type="STRING" id="515849.A0A090CLZ5"/>
<proteinExistence type="predicted"/>
<evidence type="ECO:0000256" key="5">
    <source>
        <dbReference type="SAM" id="MobiDB-lite"/>
    </source>
</evidence>
<dbReference type="InParanoid" id="A0A090CLZ5"/>
<evidence type="ECO:0000256" key="4">
    <source>
        <dbReference type="ARBA" id="ARBA00022840"/>
    </source>
</evidence>
<dbReference type="InterPro" id="IPR003593">
    <property type="entry name" value="AAA+_ATPase"/>
</dbReference>
<evidence type="ECO:0000256" key="3">
    <source>
        <dbReference type="ARBA" id="ARBA00022787"/>
    </source>
</evidence>
<dbReference type="EMBL" id="FO904940">
    <property type="protein sequence ID" value="CDP29360.1"/>
    <property type="molecule type" value="Genomic_DNA"/>
</dbReference>
<dbReference type="SUPFAM" id="SSF52540">
    <property type="entry name" value="P-loop containing nucleoside triphosphate hydrolases"/>
    <property type="match status" value="1"/>
</dbReference>
<feature type="transmembrane region" description="Helical" evidence="6">
    <location>
        <begin position="14"/>
        <end position="45"/>
    </location>
</feature>
<dbReference type="CDD" id="cd19481">
    <property type="entry name" value="RecA-like_protease"/>
    <property type="match status" value="1"/>
</dbReference>
<keyword evidence="3" id="KW-0496">Mitochondrion</keyword>
<keyword evidence="2" id="KW-0547">Nucleotide-binding</keyword>
<keyword evidence="3" id="KW-1000">Mitochondrion outer membrane</keyword>
<dbReference type="PANTHER" id="PTHR45644:SF56">
    <property type="entry name" value="AAA ATPASE, PUTATIVE (AFU_ORTHOLOGUE AFUA_2G12920)-RELATED"/>
    <property type="match status" value="1"/>
</dbReference>
<name>A0A090CLZ5_PODAN</name>
<dbReference type="InterPro" id="IPR051701">
    <property type="entry name" value="Mito_OM_Translocase_MSP1"/>
</dbReference>
<comment type="subcellular location">
    <subcellularLocation>
        <location evidence="1">Mitochondrion outer membrane</location>
        <topology evidence="1">Single-pass membrane protein</topology>
    </subcellularLocation>
</comment>
<dbReference type="SMART" id="SM00382">
    <property type="entry name" value="AAA"/>
    <property type="match status" value="1"/>
</dbReference>
<dbReference type="PANTHER" id="PTHR45644">
    <property type="entry name" value="AAA ATPASE, PUTATIVE (AFU_ORTHOLOGUE AFUA_2G12920)-RELATED-RELATED"/>
    <property type="match status" value="1"/>
</dbReference>
<feature type="domain" description="AAA+ ATPase" evidence="7">
    <location>
        <begin position="611"/>
        <end position="746"/>
    </location>
</feature>
<organism evidence="8 9">
    <name type="scientific">Podospora anserina (strain S / ATCC MYA-4624 / DSM 980 / FGSC 10383)</name>
    <name type="common">Pleurage anserina</name>
    <dbReference type="NCBI Taxonomy" id="515849"/>
    <lineage>
        <taxon>Eukaryota</taxon>
        <taxon>Fungi</taxon>
        <taxon>Dikarya</taxon>
        <taxon>Ascomycota</taxon>
        <taxon>Pezizomycotina</taxon>
        <taxon>Sordariomycetes</taxon>
        <taxon>Sordariomycetidae</taxon>
        <taxon>Sordariales</taxon>
        <taxon>Podosporaceae</taxon>
        <taxon>Podospora</taxon>
        <taxon>Podospora anserina</taxon>
    </lineage>
</organism>
<keyword evidence="4" id="KW-0067">ATP-binding</keyword>
<dbReference type="Gene3D" id="3.40.50.300">
    <property type="entry name" value="P-loop containing nucleotide triphosphate hydrolases"/>
    <property type="match status" value="1"/>
</dbReference>
<evidence type="ECO:0000256" key="6">
    <source>
        <dbReference type="SAM" id="Phobius"/>
    </source>
</evidence>
<dbReference type="InterPro" id="IPR041569">
    <property type="entry name" value="AAA_lid_3"/>
</dbReference>
<evidence type="ECO:0000313" key="8">
    <source>
        <dbReference type="EMBL" id="CDP29360.1"/>
    </source>
</evidence>
<accession>A0A090CLZ5</accession>
<dbReference type="Gene3D" id="1.10.8.60">
    <property type="match status" value="1"/>
</dbReference>
<evidence type="ECO:0000259" key="7">
    <source>
        <dbReference type="SMART" id="SM00382"/>
    </source>
</evidence>
<sequence length="1690" mass="188382">MTWFLQYSVRPETILTVLAVAISVDQLVTIVATTGAVVLSLCFWLHIIGLSSDFFPTLGQHARLQPDSFSQEHLSQRQLEEEDLQPKAVGEEMKSREELSSTPVGGSSVSSSDSRSQSESEALEEQAVEQGYLGKVPAEYNLPEDDVKGPLEVPIWFLNYNLKTTSELANHMPKVIIKEDAPDTAYGEDAVFEIKSAVYNNLWSVLSNPSQTWESANEENVPFFRRATLLLTAINTMYGARGHRAFFEAVVEQFATDIGADLIALDIEDVLDLGEYWLNGPESRGCVPEGKRDKPLLFAHTLLDVPDQRIFRHGTGSVTPERRPLIIHIPDVHHFDIPDDNDFQGSPRWFDFADIKEILDVILLAIINQAGGNGATLLVLSSRYYTTSHRNTDIPLVNALLEAEEDITLVPLKTPSQVKLLEEGLPNCDRHLRINIRSFQRQIRATIGDFTSPLLQPHTAWEFINDCETSRRFCLGHRQHEEIISVGKKVALQVGRHGSVTADHIRQSLISVASHGEMLKDWDIVSSVDDVQSRWAQFSPHIRQKLEQAENGNNDAEKQLLDLVVDPGSVMHGWSNIQLDLDTKDAIAQLIYQATGTISSHIRSGILATVKVGGALLYGPPGTGKTHLARVLAHEHELVMISVSSADIESSRVGETEKTIQNLFSLARKLHPSIIFIDEADSLLKRREPHDHTWERARLNQFLAEMDGLKQDMNSPFVILATNLPQALDDAVLRRVPARLFMGLPRARARREIIAICLREDVVADDVNVDDLVRRTKGYTGSDLHTLCVQAALISAAESQASRSVNNMTGLSSIQRVHFEKALRRSAPTSTGHALAAIREFAKASDPQALAQFTAPDNDEVEQASTSAEPSLPRQKTGITTGTLTPPDQSIDNVGDSGSVTEGEAASDFASPEFGVPEAPTSHKTTSALGPLYTPLKSNSRQIRVLSITPQSPKTEDSWIECRLETVDLDDMEVWYHELRTILQANDGEFPFDVTKTPPAWILATAANELAKEQPKDTEMHWAYVLEKFNSIPELKTLKSDVPFERLTRWKEFAPRYEWGDYIAMSYTWVSTVIIVSYAVFTLTPLSQGPPEPSHTILVNNHEVQVGGNLYQMLLRLSKSVEVKQSHLKVWIDALCINQNDDKEKETEVQKMDVIYSMALAVRGWIGTPSSATPGSRFDTAYTLVRQWFSQHQGIPKSYISDPTLYPQSLLRSLRTVAFELIRLPYWSRTWITQEIALANSVCFWYGDDYLFVPGEIKRALEPFVDFSSALNQPSDLHFMWDDGELDSSSDLPSIQEQRMLSQHVHRIFVKFDLRELPRVNNTGLLITILTLAQASAATDLRDKVYGTLALLPLSIRDSVKPSYAEFYAALDAYADFAKACILGLGDLSIWTYLTRLQPRPGGSSLPSWAIDLSSEADDALVQERTTPPSRPGSRFNANAGKQQCPAFSHDGRIMYCEGLIIDSIDTLTMSPSRAREITLQDSYFNPLSSVTNPPAAPSNMPNEDARTALARVLHAEPEYDISNPSCLLNLAWGLKEDRPPDGLNWQRLEANIKDASELAHAHMSLLWWRALLHANFDFMIKGCPLHSYFSSGAAQEFQPHEYTYQDLSQTSYRRLCMTSNGRVGMVPGLAQAGDKIVVLFACQKPVVVRPKGKHYEFIGTCFVDGLMRGEAVADMESGGKLNPEMISFC</sequence>
<reference evidence="9" key="2">
    <citation type="journal article" date="2014" name="Genetics">
        <title>Maintaining two mating types: Structure of the mating type locus and its role in heterokaryosis in Podospora anserina.</title>
        <authorList>
            <person name="Grognet P."/>
            <person name="Bidard F."/>
            <person name="Kuchly C."/>
            <person name="Tong L.C.H."/>
            <person name="Coppin E."/>
            <person name="Benkhali J.A."/>
            <person name="Couloux A."/>
            <person name="Wincker P."/>
            <person name="Debuchy R."/>
            <person name="Silar P."/>
        </authorList>
    </citation>
    <scope>GENOME REANNOTATION</scope>
    <source>
        <strain evidence="9">S / ATCC MYA-4624 / DSM 980 / FGSC 10383</strain>
    </source>
</reference>
<dbReference type="Pfam" id="PF17862">
    <property type="entry name" value="AAA_lid_3"/>
    <property type="match status" value="1"/>
</dbReference>
<dbReference type="GO" id="GO:0005741">
    <property type="term" value="C:mitochondrial outer membrane"/>
    <property type="evidence" value="ECO:0007669"/>
    <property type="project" value="UniProtKB-SubCell"/>
</dbReference>
<feature type="region of interest" description="Disordered" evidence="5">
    <location>
        <begin position="70"/>
        <end position="128"/>
    </location>
</feature>
<dbReference type="InterPro" id="IPR010730">
    <property type="entry name" value="HET"/>
</dbReference>